<organism evidence="3 4">
    <name type="scientific">Magallana gigas</name>
    <name type="common">Pacific oyster</name>
    <name type="synonym">Crassostrea gigas</name>
    <dbReference type="NCBI Taxonomy" id="29159"/>
    <lineage>
        <taxon>Eukaryota</taxon>
        <taxon>Metazoa</taxon>
        <taxon>Spiralia</taxon>
        <taxon>Lophotrochozoa</taxon>
        <taxon>Mollusca</taxon>
        <taxon>Bivalvia</taxon>
        <taxon>Autobranchia</taxon>
        <taxon>Pteriomorphia</taxon>
        <taxon>Ostreida</taxon>
        <taxon>Ostreoidea</taxon>
        <taxon>Ostreidae</taxon>
        <taxon>Magallana</taxon>
    </lineage>
</organism>
<feature type="domain" description="ShKT" evidence="2">
    <location>
        <begin position="175"/>
        <end position="210"/>
    </location>
</feature>
<feature type="domain" description="ShKT" evidence="2">
    <location>
        <begin position="75"/>
        <end position="110"/>
    </location>
</feature>
<name>A0A8W8HYD9_MAGGI</name>
<protein>
    <recommendedName>
        <fullName evidence="2">ShKT domain-containing protein</fullName>
    </recommendedName>
</protein>
<evidence type="ECO:0000313" key="4">
    <source>
        <dbReference type="Proteomes" id="UP000005408"/>
    </source>
</evidence>
<proteinExistence type="predicted"/>
<evidence type="ECO:0000259" key="2">
    <source>
        <dbReference type="PROSITE" id="PS51670"/>
    </source>
</evidence>
<dbReference type="EnsemblMetazoa" id="G11707.1">
    <property type="protein sequence ID" value="G11707.1:cds"/>
    <property type="gene ID" value="G11707"/>
</dbReference>
<dbReference type="InterPro" id="IPR003582">
    <property type="entry name" value="ShKT_dom"/>
</dbReference>
<dbReference type="AlphaFoldDB" id="A0A8W8HYD9"/>
<dbReference type="PANTHER" id="PTHR21724:SF109">
    <property type="entry name" value="SHKT DOMAIN-CONTAINING PROTEIN"/>
    <property type="match status" value="1"/>
</dbReference>
<keyword evidence="4" id="KW-1185">Reference proteome</keyword>
<evidence type="ECO:0000256" key="1">
    <source>
        <dbReference type="PROSITE-ProRule" id="PRU01005"/>
    </source>
</evidence>
<dbReference type="PANTHER" id="PTHR21724">
    <property type="entry name" value="SHKT DOMAIN-CONTAINING PROTEIN"/>
    <property type="match status" value="1"/>
</dbReference>
<sequence>MYLQVFCSVLAIEFAVIKETVGTLATTLQQTQECHDKLGRDCFKYTDEQCVGKYAPWAREHCALRCGYCPQKLPCVDQITYCDEFDERICTEERYGEYMRENCRRTCNLCQVPTEYLTSPATVVTTVFSSWCFDNLTSASCWYYGDHQCIGIYESWARKFCPYRCGYCKGFLPPCEDVLSYCSNFDRSLCTNSSYAAYMRENCRKTCQFCTYPGQSLPPNSLPDNLVTPVSAINGHIPQTLG</sequence>
<reference evidence="3" key="1">
    <citation type="submission" date="2022-08" db="UniProtKB">
        <authorList>
            <consortium name="EnsemblMetazoa"/>
        </authorList>
    </citation>
    <scope>IDENTIFICATION</scope>
    <source>
        <strain evidence="3">05x7-T-G4-1.051#20</strain>
    </source>
</reference>
<dbReference type="Proteomes" id="UP000005408">
    <property type="component" value="Unassembled WGS sequence"/>
</dbReference>
<evidence type="ECO:0000313" key="3">
    <source>
        <dbReference type="EnsemblMetazoa" id="G11707.1:cds"/>
    </source>
</evidence>
<dbReference type="Gene3D" id="1.10.10.1940">
    <property type="match status" value="3"/>
</dbReference>
<accession>A0A8W8HYD9</accession>
<dbReference type="Pfam" id="PF01549">
    <property type="entry name" value="ShK"/>
    <property type="match status" value="4"/>
</dbReference>
<dbReference type="SMART" id="SM00254">
    <property type="entry name" value="ShKT"/>
    <property type="match status" value="4"/>
</dbReference>
<comment type="caution">
    <text evidence="1">Lacks conserved residue(s) required for the propagation of feature annotation.</text>
</comment>
<dbReference type="PROSITE" id="PS51670">
    <property type="entry name" value="SHKT"/>
    <property type="match status" value="2"/>
</dbReference>